<evidence type="ECO:0000256" key="5">
    <source>
        <dbReference type="ARBA" id="ARBA00023136"/>
    </source>
</evidence>
<accession>A0A1Z5J124</accession>
<proteinExistence type="predicted"/>
<keyword evidence="3 6" id="KW-0812">Transmembrane</keyword>
<dbReference type="AlphaFoldDB" id="A0A1Z5J124"/>
<feature type="transmembrane region" description="Helical" evidence="6">
    <location>
        <begin position="91"/>
        <end position="109"/>
    </location>
</feature>
<keyword evidence="8" id="KW-1185">Reference proteome</keyword>
<keyword evidence="5 6" id="KW-0472">Membrane</keyword>
<organism evidence="7 8">
    <name type="scientific">Secundilactobacillus silagincola</name>
    <dbReference type="NCBI Taxonomy" id="1714681"/>
    <lineage>
        <taxon>Bacteria</taxon>
        <taxon>Bacillati</taxon>
        <taxon>Bacillota</taxon>
        <taxon>Bacilli</taxon>
        <taxon>Lactobacillales</taxon>
        <taxon>Lactobacillaceae</taxon>
        <taxon>Secundilactobacillus</taxon>
    </lineage>
</organism>
<feature type="transmembrane region" description="Helical" evidence="6">
    <location>
        <begin position="61"/>
        <end position="85"/>
    </location>
</feature>
<dbReference type="GO" id="GO:0043190">
    <property type="term" value="C:ATP-binding cassette (ABC) transporter complex"/>
    <property type="evidence" value="ECO:0007669"/>
    <property type="project" value="InterPro"/>
</dbReference>
<evidence type="ECO:0000256" key="4">
    <source>
        <dbReference type="ARBA" id="ARBA00022989"/>
    </source>
</evidence>
<keyword evidence="4 6" id="KW-1133">Transmembrane helix</keyword>
<evidence type="ECO:0000256" key="2">
    <source>
        <dbReference type="ARBA" id="ARBA00022475"/>
    </source>
</evidence>
<comment type="subcellular location">
    <subcellularLocation>
        <location evidence="1">Cell membrane</location>
        <topology evidence="1">Multi-pass membrane protein</topology>
    </subcellularLocation>
</comment>
<dbReference type="GO" id="GO:0006824">
    <property type="term" value="P:cobalt ion transport"/>
    <property type="evidence" value="ECO:0007669"/>
    <property type="project" value="InterPro"/>
</dbReference>
<comment type="caution">
    <text evidence="7">The sequence shown here is derived from an EMBL/GenBank/DDBJ whole genome shotgun (WGS) entry which is preliminary data.</text>
</comment>
<evidence type="ECO:0000313" key="8">
    <source>
        <dbReference type="Proteomes" id="UP000223370"/>
    </source>
</evidence>
<evidence type="ECO:0000256" key="3">
    <source>
        <dbReference type="ARBA" id="ARBA00022692"/>
    </source>
</evidence>
<dbReference type="NCBIfam" id="TIGR02454">
    <property type="entry name" value="ECF_T_CbiQ"/>
    <property type="match status" value="1"/>
</dbReference>
<dbReference type="InterPro" id="IPR012809">
    <property type="entry name" value="ECF_CbiQ"/>
</dbReference>
<feature type="transmembrane region" description="Helical" evidence="6">
    <location>
        <begin position="116"/>
        <end position="136"/>
    </location>
</feature>
<feature type="transmembrane region" description="Helical" evidence="6">
    <location>
        <begin position="23"/>
        <end position="49"/>
    </location>
</feature>
<dbReference type="Pfam" id="PF02361">
    <property type="entry name" value="CbiQ"/>
    <property type="match status" value="1"/>
</dbReference>
<dbReference type="PANTHER" id="PTHR43723:SF1">
    <property type="entry name" value="COBALT TRANSPORT PROTEIN CBIQ"/>
    <property type="match status" value="1"/>
</dbReference>
<evidence type="ECO:0000256" key="1">
    <source>
        <dbReference type="ARBA" id="ARBA00004651"/>
    </source>
</evidence>
<dbReference type="RefSeq" id="WP_098823557.1">
    <property type="nucleotide sequence ID" value="NZ_BCMJ01000001.1"/>
</dbReference>
<sequence>MLVIDKYAYSNRIVKWSPKIKGLLWLLGIVLAFQPIILIKIVVLAVVIWHTLYATKMSVRVYLHWLYAVLPFLLLSVIGIVFTMSPKASQIYYPIHLFGSYFGVSKVMLPRGLRLGVQVLTAVVCTYWFALTTPFQQIILMLKAVHMPALMIEETMLMYRFIFIFIEACEQIYRAQKLRLGYRTFRLSIHSAGILVKMLFQQVMTDYQQMVYALDAKLYNGEFKVGEDDE</sequence>
<dbReference type="EMBL" id="BCMJ01000001">
    <property type="protein sequence ID" value="GAX07586.1"/>
    <property type="molecule type" value="Genomic_DNA"/>
</dbReference>
<name>A0A1Z5J124_9LACO</name>
<keyword evidence="2" id="KW-1003">Cell membrane</keyword>
<dbReference type="InterPro" id="IPR003339">
    <property type="entry name" value="ABC/ECF_trnsptr_transmembrane"/>
</dbReference>
<evidence type="ECO:0000313" key="7">
    <source>
        <dbReference type="EMBL" id="GAX07586.1"/>
    </source>
</evidence>
<dbReference type="InterPro" id="IPR052770">
    <property type="entry name" value="Cobalt_transport_CbiQ"/>
</dbReference>
<reference evidence="7 8" key="1">
    <citation type="submission" date="2015-11" db="EMBL/GenBank/DDBJ databases">
        <title>Draft genome sequences of new species of the genus Lactobacillus isolated from orchardgrass silage.</title>
        <authorList>
            <person name="Tohno M."/>
            <person name="Tanizawa Y."/>
            <person name="Arita M."/>
        </authorList>
    </citation>
    <scope>NUCLEOTIDE SEQUENCE [LARGE SCALE GENOMIC DNA]</scope>
    <source>
        <strain evidence="7 8">IWT5</strain>
    </source>
</reference>
<dbReference type="CDD" id="cd16914">
    <property type="entry name" value="EcfT"/>
    <property type="match status" value="1"/>
</dbReference>
<dbReference type="PANTHER" id="PTHR43723">
    <property type="entry name" value="COBALT TRANSPORT PROTEIN CBIQ"/>
    <property type="match status" value="1"/>
</dbReference>
<dbReference type="OrthoDB" id="9815246at2"/>
<evidence type="ECO:0000256" key="6">
    <source>
        <dbReference type="SAM" id="Phobius"/>
    </source>
</evidence>
<dbReference type="Proteomes" id="UP000223370">
    <property type="component" value="Unassembled WGS sequence"/>
</dbReference>
<protein>
    <submittedName>
        <fullName evidence="7">Cobalt ABC transporter permease protein CbiQ</fullName>
    </submittedName>
</protein>
<gene>
    <name evidence="7" type="primary">cbiQ_1</name>
    <name evidence="7" type="ORF">IWT5_00320</name>
</gene>